<dbReference type="RefSeq" id="WP_231487147.1">
    <property type="nucleotide sequence ID" value="NZ_BAAAZO010000003.1"/>
</dbReference>
<reference evidence="2" key="1">
    <citation type="journal article" date="2019" name="Int. J. Syst. Evol. Microbiol.">
        <title>The Global Catalogue of Microorganisms (GCM) 10K type strain sequencing project: providing services to taxonomists for standard genome sequencing and annotation.</title>
        <authorList>
            <consortium name="The Broad Institute Genomics Platform"/>
            <consortium name="The Broad Institute Genome Sequencing Center for Infectious Disease"/>
            <person name="Wu L."/>
            <person name="Ma J."/>
        </authorList>
    </citation>
    <scope>NUCLEOTIDE SEQUENCE [LARGE SCALE GENOMIC DNA]</scope>
    <source>
        <strain evidence="2">JCM 16902</strain>
    </source>
</reference>
<dbReference type="EMBL" id="BAAAZO010000003">
    <property type="protein sequence ID" value="GAA3604150.1"/>
    <property type="molecule type" value="Genomic_DNA"/>
</dbReference>
<dbReference type="Proteomes" id="UP001501074">
    <property type="component" value="Unassembled WGS sequence"/>
</dbReference>
<dbReference type="InterPro" id="IPR036116">
    <property type="entry name" value="FN3_sf"/>
</dbReference>
<dbReference type="SUPFAM" id="SSF49265">
    <property type="entry name" value="Fibronectin type III"/>
    <property type="match status" value="1"/>
</dbReference>
<accession>A0ABP6ZCB8</accession>
<evidence type="ECO:0000313" key="1">
    <source>
        <dbReference type="EMBL" id="GAA3604150.1"/>
    </source>
</evidence>
<evidence type="ECO:0008006" key="3">
    <source>
        <dbReference type="Google" id="ProtNLM"/>
    </source>
</evidence>
<keyword evidence="2" id="KW-1185">Reference proteome</keyword>
<evidence type="ECO:0000313" key="2">
    <source>
        <dbReference type="Proteomes" id="UP001501074"/>
    </source>
</evidence>
<sequence length="152" mass="15618">MTSPLSGLRRQPILIALAAIVFVLLAPIQARAAFQVGATASSTWTTGILAAPSSPQLTTTCGTTVLVQATMTVSWTATTSAYATGYVVTPVLNSTAQTAVNVSSSATSVTVNVNRNGVSTTSSYAFRVQSSFRSWTSSAVTTSSANCPFLSV</sequence>
<protein>
    <recommendedName>
        <fullName evidence="3">Fibronectin type-III domain-containing protein</fullName>
    </recommendedName>
</protein>
<proteinExistence type="predicted"/>
<comment type="caution">
    <text evidence="1">The sequence shown here is derived from an EMBL/GenBank/DDBJ whole genome shotgun (WGS) entry which is preliminary data.</text>
</comment>
<gene>
    <name evidence="1" type="ORF">GCM10022223_19760</name>
</gene>
<organism evidence="1 2">
    <name type="scientific">Kineosporia mesophila</name>
    <dbReference type="NCBI Taxonomy" id="566012"/>
    <lineage>
        <taxon>Bacteria</taxon>
        <taxon>Bacillati</taxon>
        <taxon>Actinomycetota</taxon>
        <taxon>Actinomycetes</taxon>
        <taxon>Kineosporiales</taxon>
        <taxon>Kineosporiaceae</taxon>
        <taxon>Kineosporia</taxon>
    </lineage>
</organism>
<name>A0ABP6ZCB8_9ACTN</name>